<accession>A0A2S0PD11</accession>
<dbReference type="Pfam" id="PF05036">
    <property type="entry name" value="SPOR"/>
    <property type="match status" value="1"/>
</dbReference>
<feature type="compositionally biased region" description="Basic and acidic residues" evidence="1">
    <location>
        <begin position="150"/>
        <end position="165"/>
    </location>
</feature>
<name>A0A2S0PD11_9NEIS</name>
<dbReference type="SUPFAM" id="SSF110997">
    <property type="entry name" value="Sporulation related repeat"/>
    <property type="match status" value="1"/>
</dbReference>
<feature type="compositionally biased region" description="Basic and acidic residues" evidence="1">
    <location>
        <begin position="185"/>
        <end position="205"/>
    </location>
</feature>
<dbReference type="GO" id="GO:0032153">
    <property type="term" value="C:cell division site"/>
    <property type="evidence" value="ECO:0007669"/>
    <property type="project" value="TreeGrafter"/>
</dbReference>
<keyword evidence="2" id="KW-0472">Membrane</keyword>
<evidence type="ECO:0000259" key="3">
    <source>
        <dbReference type="PROSITE" id="PS51724"/>
    </source>
</evidence>
<dbReference type="GO" id="GO:0032506">
    <property type="term" value="P:cytokinetic process"/>
    <property type="evidence" value="ECO:0007669"/>
    <property type="project" value="TreeGrafter"/>
</dbReference>
<dbReference type="InterPro" id="IPR007730">
    <property type="entry name" value="SPOR-like_dom"/>
</dbReference>
<dbReference type="PANTHER" id="PTHR38687:SF1">
    <property type="entry name" value="CELL DIVISION PROTEIN DEDD"/>
    <property type="match status" value="1"/>
</dbReference>
<feature type="region of interest" description="Disordered" evidence="1">
    <location>
        <begin position="71"/>
        <end position="206"/>
    </location>
</feature>
<keyword evidence="2" id="KW-1133">Transmembrane helix</keyword>
<sequence length="282" mass="28929">MNEPKSQQELIQLRKRARRRLVGAVVIVSAATLVLWNVIDGQPQTEMHPEKVDIVASGAVGGVRAPAPEPAPVAAVPGPATSPADALPPTVPAAEPVSPAPATPTAEPARPVPAAPEATAPKVAEPKPVEPKEVERKPDSKPAAKPAAKPADKPAEPAKEKKKPDPAAILNDMADADVPAPKPRAKADKPAQDKPAQDKADDKSAKSGRYLIQVAALSDPAKAAELKDKLAGAGVSASVSQVSTSKGTVSRIRVGPFASEAEARTALTKIQKAGLSGILVPQ</sequence>
<organism evidence="4 5">
    <name type="scientific">Microvirgula aerodenitrificans</name>
    <dbReference type="NCBI Taxonomy" id="57480"/>
    <lineage>
        <taxon>Bacteria</taxon>
        <taxon>Pseudomonadati</taxon>
        <taxon>Pseudomonadota</taxon>
        <taxon>Betaproteobacteria</taxon>
        <taxon>Neisseriales</taxon>
        <taxon>Aquaspirillaceae</taxon>
        <taxon>Microvirgula</taxon>
    </lineage>
</organism>
<evidence type="ECO:0000313" key="5">
    <source>
        <dbReference type="Proteomes" id="UP000244173"/>
    </source>
</evidence>
<evidence type="ECO:0000256" key="2">
    <source>
        <dbReference type="SAM" id="Phobius"/>
    </source>
</evidence>
<dbReference type="GO" id="GO:0042834">
    <property type="term" value="F:peptidoglycan binding"/>
    <property type="evidence" value="ECO:0007669"/>
    <property type="project" value="InterPro"/>
</dbReference>
<feature type="domain" description="SPOR" evidence="3">
    <location>
        <begin position="204"/>
        <end position="282"/>
    </location>
</feature>
<dbReference type="GO" id="GO:0030428">
    <property type="term" value="C:cell septum"/>
    <property type="evidence" value="ECO:0007669"/>
    <property type="project" value="TreeGrafter"/>
</dbReference>
<keyword evidence="2" id="KW-0812">Transmembrane</keyword>
<dbReference type="InterPro" id="IPR052521">
    <property type="entry name" value="Cell_div_SPOR-domain"/>
</dbReference>
<gene>
    <name evidence="4" type="ORF">DAI18_15060</name>
</gene>
<feature type="compositionally biased region" description="Basic and acidic residues" evidence="1">
    <location>
        <begin position="124"/>
        <end position="142"/>
    </location>
</feature>
<dbReference type="Proteomes" id="UP000244173">
    <property type="component" value="Chromosome"/>
</dbReference>
<dbReference type="PANTHER" id="PTHR38687">
    <property type="entry name" value="CELL DIVISION PROTEIN DEDD-RELATED"/>
    <property type="match status" value="1"/>
</dbReference>
<evidence type="ECO:0000256" key="1">
    <source>
        <dbReference type="SAM" id="MobiDB-lite"/>
    </source>
</evidence>
<feature type="transmembrane region" description="Helical" evidence="2">
    <location>
        <begin position="21"/>
        <end position="39"/>
    </location>
</feature>
<dbReference type="KEGG" id="maer:DAI18_15060"/>
<dbReference type="AlphaFoldDB" id="A0A2S0PD11"/>
<dbReference type="STRING" id="1122240.GCA_000620105_02036"/>
<dbReference type="RefSeq" id="WP_107889824.1">
    <property type="nucleotide sequence ID" value="NZ_CP028519.1"/>
</dbReference>
<feature type="compositionally biased region" description="Low complexity" evidence="1">
    <location>
        <begin position="71"/>
        <end position="84"/>
    </location>
</feature>
<reference evidence="4 5" key="1">
    <citation type="submission" date="2018-04" db="EMBL/GenBank/DDBJ databases">
        <title>Denitrifier Microvirgula.</title>
        <authorList>
            <person name="Anderson E."/>
            <person name="Jang J."/>
            <person name="Ishii S."/>
        </authorList>
    </citation>
    <scope>NUCLEOTIDE SEQUENCE [LARGE SCALE GENOMIC DNA]</scope>
    <source>
        <strain evidence="4 5">BE2.4</strain>
    </source>
</reference>
<dbReference type="InterPro" id="IPR036680">
    <property type="entry name" value="SPOR-like_sf"/>
</dbReference>
<evidence type="ECO:0000313" key="4">
    <source>
        <dbReference type="EMBL" id="AVY95213.1"/>
    </source>
</evidence>
<dbReference type="OrthoDB" id="9181370at2"/>
<dbReference type="EMBL" id="CP028519">
    <property type="protein sequence ID" value="AVY95213.1"/>
    <property type="molecule type" value="Genomic_DNA"/>
</dbReference>
<proteinExistence type="predicted"/>
<dbReference type="Gene3D" id="3.30.70.1070">
    <property type="entry name" value="Sporulation related repeat"/>
    <property type="match status" value="1"/>
</dbReference>
<protein>
    <submittedName>
        <fullName evidence="4">SPOR domain-containing protein</fullName>
    </submittedName>
</protein>
<dbReference type="PROSITE" id="PS51724">
    <property type="entry name" value="SPOR"/>
    <property type="match status" value="1"/>
</dbReference>
<keyword evidence="5" id="KW-1185">Reference proteome</keyword>